<evidence type="ECO:0000259" key="4">
    <source>
        <dbReference type="SMART" id="SM01318"/>
    </source>
</evidence>
<dbReference type="InterPro" id="IPR053308">
    <property type="entry name" value="Vago-like"/>
</dbReference>
<keyword evidence="3" id="KW-0732">Signal</keyword>
<feature type="signal peptide" evidence="3">
    <location>
        <begin position="1"/>
        <end position="21"/>
    </location>
</feature>
<dbReference type="Pfam" id="PF15430">
    <property type="entry name" value="SVWC"/>
    <property type="match status" value="1"/>
</dbReference>
<evidence type="ECO:0000256" key="1">
    <source>
        <dbReference type="ARBA" id="ARBA00004613"/>
    </source>
</evidence>
<evidence type="ECO:0000256" key="3">
    <source>
        <dbReference type="SAM" id="SignalP"/>
    </source>
</evidence>
<sequence length="120" mass="13246">MVPTMTSVSFIVLVTCSVALGAVYRTRPSIHEDHPEKCFYAPTNSFYSPGESFTVPNQCVQITCSATFSFYGTGCGTIGASDEFEIVPVDLSKPYPDCCPTIRRKQEFNNIDLDTNDIEI</sequence>
<dbReference type="InterPro" id="IPR029277">
    <property type="entry name" value="SVWC_dom"/>
</dbReference>
<dbReference type="PANTHER" id="PTHR39957:SF1">
    <property type="entry name" value="AT09846P1-RELATED"/>
    <property type="match status" value="1"/>
</dbReference>
<feature type="chain" id="PRO_5027111376" evidence="3">
    <location>
        <begin position="22"/>
        <end position="120"/>
    </location>
</feature>
<accession>A0A6M2E0N6</accession>
<reference evidence="5" key="1">
    <citation type="submission" date="2020-03" db="EMBL/GenBank/DDBJ databases">
        <title>Transcriptomic Profiling of the Digestive Tract of the Rat Flea, Xenopsylla cheopis, Following Blood Feeding and Infection with Yersinia pestis.</title>
        <authorList>
            <person name="Bland D.M."/>
            <person name="Martens C.A."/>
            <person name="Virtaneva K."/>
            <person name="Kanakabandi K."/>
            <person name="Long D."/>
            <person name="Rosenke R."/>
            <person name="Saturday G.A."/>
            <person name="Hoyt F.H."/>
            <person name="Bruno D.P."/>
            <person name="Ribeiro J.M.C."/>
            <person name="Hinnebusch J."/>
        </authorList>
    </citation>
    <scope>NUCLEOTIDE SEQUENCE</scope>
</reference>
<organism evidence="5">
    <name type="scientific">Xenopsylla cheopis</name>
    <name type="common">Oriental rat flea</name>
    <name type="synonym">Pulex cheopis</name>
    <dbReference type="NCBI Taxonomy" id="163159"/>
    <lineage>
        <taxon>Eukaryota</taxon>
        <taxon>Metazoa</taxon>
        <taxon>Ecdysozoa</taxon>
        <taxon>Arthropoda</taxon>
        <taxon>Hexapoda</taxon>
        <taxon>Insecta</taxon>
        <taxon>Pterygota</taxon>
        <taxon>Neoptera</taxon>
        <taxon>Endopterygota</taxon>
        <taxon>Siphonaptera</taxon>
        <taxon>Pulicidae</taxon>
        <taxon>Xenopsyllinae</taxon>
        <taxon>Xenopsylla</taxon>
    </lineage>
</organism>
<protein>
    <submittedName>
        <fullName evidence="5">Putative single domain von willebrand factor type c</fullName>
    </submittedName>
</protein>
<evidence type="ECO:0000313" key="5">
    <source>
        <dbReference type="EMBL" id="NOV51933.1"/>
    </source>
</evidence>
<keyword evidence="2" id="KW-0964">Secreted</keyword>
<dbReference type="AlphaFoldDB" id="A0A6M2E0N6"/>
<evidence type="ECO:0000256" key="2">
    <source>
        <dbReference type="ARBA" id="ARBA00022525"/>
    </source>
</evidence>
<comment type="subcellular location">
    <subcellularLocation>
        <location evidence="1">Secreted</location>
    </subcellularLocation>
</comment>
<dbReference type="EMBL" id="GIIL01008207">
    <property type="protein sequence ID" value="NOV51933.1"/>
    <property type="molecule type" value="Transcribed_RNA"/>
</dbReference>
<dbReference type="GO" id="GO:0005576">
    <property type="term" value="C:extracellular region"/>
    <property type="evidence" value="ECO:0007669"/>
    <property type="project" value="UniProtKB-SubCell"/>
</dbReference>
<dbReference type="SMART" id="SM01318">
    <property type="entry name" value="SVWC"/>
    <property type="match status" value="1"/>
</dbReference>
<name>A0A6M2E0N6_XENCH</name>
<proteinExistence type="predicted"/>
<dbReference type="PANTHER" id="PTHR39957">
    <property type="entry name" value="AT09846P1-RELATED"/>
    <property type="match status" value="1"/>
</dbReference>
<feature type="domain" description="Single" evidence="4">
    <location>
        <begin position="38"/>
        <end position="104"/>
    </location>
</feature>